<evidence type="ECO:0000259" key="9">
    <source>
        <dbReference type="Pfam" id="PF24779"/>
    </source>
</evidence>
<evidence type="ECO:0000256" key="6">
    <source>
        <dbReference type="ARBA" id="ARBA00038503"/>
    </source>
</evidence>
<evidence type="ECO:0000256" key="3">
    <source>
        <dbReference type="ARBA" id="ARBA00022552"/>
    </source>
</evidence>
<name>A0AAF0YEF5_9TREE</name>
<evidence type="ECO:0000313" key="10">
    <source>
        <dbReference type="EMBL" id="WOO82269.1"/>
    </source>
</evidence>
<comment type="function">
    <text evidence="5">Involved in rRNA-processing and ribosome biogenesis.</text>
</comment>
<dbReference type="GO" id="GO:0032040">
    <property type="term" value="C:small-subunit processome"/>
    <property type="evidence" value="ECO:0007669"/>
    <property type="project" value="InterPro"/>
</dbReference>
<feature type="compositionally biased region" description="Basic residues" evidence="8">
    <location>
        <begin position="249"/>
        <end position="259"/>
    </location>
</feature>
<dbReference type="FunFam" id="3.40.50.1010:FF:000006">
    <property type="entry name" value="rRNA-processing protein UTP23 homolog"/>
    <property type="match status" value="1"/>
</dbReference>
<dbReference type="PANTHER" id="PTHR12416">
    <property type="entry name" value="RRNA-PROCESSING PROTEIN UTP23 HOMOLOG"/>
    <property type="match status" value="1"/>
</dbReference>
<sequence length="296" mass="32262">MRQKRAKAYKRVMALYVSAFNFRQPYQLLLTNDFLLEAGKQRDNDVYKMLKDVVQGETKPMITQCCIHALYTLGKEHQPIVDLAKKCERRKCNHREAIDAWECVKEVVGATNKHRYVLALGSPKLMSSLNHVPGLPIVHFNPRGVLVLSPPTQATIRVKNAHEEERRVEGAKVLDGVVDGDNVVGSADSAPAQRSRKAKAPNPLSMKKKKAKAEPVAAAAEGKKRRLEEDEGEKDEPAEEEGGEADAGRRKKKRKRGRGKGAVAGAIAELKAEIAAKGGVVAGDAEGAEASGAESD</sequence>
<dbReference type="RefSeq" id="XP_062628301.1">
    <property type="nucleotide sequence ID" value="XM_062772317.1"/>
</dbReference>
<keyword evidence="2" id="KW-0690">Ribosome biogenesis</keyword>
<evidence type="ECO:0000256" key="1">
    <source>
        <dbReference type="ARBA" id="ARBA00004604"/>
    </source>
</evidence>
<evidence type="ECO:0000256" key="4">
    <source>
        <dbReference type="ARBA" id="ARBA00023242"/>
    </source>
</evidence>
<keyword evidence="3" id="KW-0698">rRNA processing</keyword>
<dbReference type="Pfam" id="PF04900">
    <property type="entry name" value="Fcf1"/>
    <property type="match status" value="1"/>
</dbReference>
<evidence type="ECO:0000256" key="5">
    <source>
        <dbReference type="ARBA" id="ARBA00037300"/>
    </source>
</evidence>
<feature type="region of interest" description="Disordered" evidence="8">
    <location>
        <begin position="184"/>
        <end position="265"/>
    </location>
</feature>
<comment type="similarity">
    <text evidence="6">Belongs to the UTP23/FCF1 family. UTP23 subfamily.</text>
</comment>
<dbReference type="GO" id="GO:0006364">
    <property type="term" value="P:rRNA processing"/>
    <property type="evidence" value="ECO:0007669"/>
    <property type="project" value="UniProtKB-KW"/>
</dbReference>
<dbReference type="Gene3D" id="3.40.50.1010">
    <property type="entry name" value="5'-nuclease"/>
    <property type="match status" value="1"/>
</dbReference>
<reference evidence="10" key="1">
    <citation type="submission" date="2023-10" db="EMBL/GenBank/DDBJ databases">
        <authorList>
            <person name="Noh H."/>
        </authorList>
    </citation>
    <scope>NUCLEOTIDE SEQUENCE</scope>
    <source>
        <strain evidence="10">DUCC4014</strain>
    </source>
</reference>
<gene>
    <name evidence="10" type="primary">utp23</name>
    <name evidence="10" type="ORF">LOC62_04G005765</name>
</gene>
<feature type="domain" description="UTP23 sensor motif region" evidence="9">
    <location>
        <begin position="196"/>
        <end position="210"/>
    </location>
</feature>
<feature type="compositionally biased region" description="Acidic residues" evidence="8">
    <location>
        <begin position="229"/>
        <end position="244"/>
    </location>
</feature>
<evidence type="ECO:0000256" key="7">
    <source>
        <dbReference type="ARBA" id="ARBA00076388"/>
    </source>
</evidence>
<dbReference type="CDD" id="cd09865">
    <property type="entry name" value="PIN_ScUtp23p-like"/>
    <property type="match status" value="1"/>
</dbReference>
<proteinExistence type="inferred from homology"/>
<dbReference type="AlphaFoldDB" id="A0AAF0YEF5"/>
<keyword evidence="11" id="KW-1185">Reference proteome</keyword>
<evidence type="ECO:0000256" key="2">
    <source>
        <dbReference type="ARBA" id="ARBA00022517"/>
    </source>
</evidence>
<protein>
    <recommendedName>
        <fullName evidence="7">U three protein 23</fullName>
    </recommendedName>
</protein>
<accession>A0AAF0YEF5</accession>
<evidence type="ECO:0000256" key="8">
    <source>
        <dbReference type="SAM" id="MobiDB-lite"/>
    </source>
</evidence>
<dbReference type="GeneID" id="87808993"/>
<evidence type="ECO:0000313" key="11">
    <source>
        <dbReference type="Proteomes" id="UP000827549"/>
    </source>
</evidence>
<comment type="subcellular location">
    <subcellularLocation>
        <location evidence="1">Nucleus</location>
        <location evidence="1">Nucleolus</location>
    </subcellularLocation>
</comment>
<organism evidence="10 11">
    <name type="scientific">Vanrija pseudolonga</name>
    <dbReference type="NCBI Taxonomy" id="143232"/>
    <lineage>
        <taxon>Eukaryota</taxon>
        <taxon>Fungi</taxon>
        <taxon>Dikarya</taxon>
        <taxon>Basidiomycota</taxon>
        <taxon>Agaricomycotina</taxon>
        <taxon>Tremellomycetes</taxon>
        <taxon>Trichosporonales</taxon>
        <taxon>Trichosporonaceae</taxon>
        <taxon>Vanrija</taxon>
    </lineage>
</organism>
<dbReference type="Proteomes" id="UP000827549">
    <property type="component" value="Chromosome 4"/>
</dbReference>
<dbReference type="InterPro" id="IPR057776">
    <property type="entry name" value="UTP23_sensor"/>
</dbReference>
<dbReference type="Pfam" id="PF24779">
    <property type="entry name" value="UTP23_sensor"/>
    <property type="match status" value="1"/>
</dbReference>
<keyword evidence="4" id="KW-0539">Nucleus</keyword>
<dbReference type="EMBL" id="CP086717">
    <property type="protein sequence ID" value="WOO82269.1"/>
    <property type="molecule type" value="Genomic_DNA"/>
</dbReference>
<dbReference type="InterPro" id="IPR006984">
    <property type="entry name" value="Fcf1/UTP23"/>
</dbReference>